<accession>A0A0G0PZ94</accession>
<evidence type="ECO:0000313" key="7">
    <source>
        <dbReference type="EMBL" id="KKR30426.1"/>
    </source>
</evidence>
<evidence type="ECO:0000256" key="2">
    <source>
        <dbReference type="ARBA" id="ARBA00012261"/>
    </source>
</evidence>
<comment type="caution">
    <text evidence="7">The sequence shown here is derived from an EMBL/GenBank/DDBJ whole genome shotgun (WGS) entry which is preliminary data.</text>
</comment>
<dbReference type="Pfam" id="PF02911">
    <property type="entry name" value="Formyl_trans_C"/>
    <property type="match status" value="1"/>
</dbReference>
<reference evidence="7 8" key="1">
    <citation type="journal article" date="2015" name="Nature">
        <title>rRNA introns, odd ribosomes, and small enigmatic genomes across a large radiation of phyla.</title>
        <authorList>
            <person name="Brown C.T."/>
            <person name="Hug L.A."/>
            <person name="Thomas B.C."/>
            <person name="Sharon I."/>
            <person name="Castelle C.J."/>
            <person name="Singh A."/>
            <person name="Wilkins M.J."/>
            <person name="Williams K.H."/>
            <person name="Banfield J.F."/>
        </authorList>
    </citation>
    <scope>NUCLEOTIDE SEQUENCE [LARGE SCALE GENOMIC DNA]</scope>
</reference>
<feature type="domain" description="Formyl transferase N-terminal" evidence="5">
    <location>
        <begin position="8"/>
        <end position="176"/>
    </location>
</feature>
<keyword evidence="3 7" id="KW-0808">Transferase</keyword>
<gene>
    <name evidence="7" type="ORF">UT61_C0007G0002</name>
</gene>
<dbReference type="GO" id="GO:0005829">
    <property type="term" value="C:cytosol"/>
    <property type="evidence" value="ECO:0007669"/>
    <property type="project" value="TreeGrafter"/>
</dbReference>
<dbReference type="SUPFAM" id="SSF53328">
    <property type="entry name" value="Formyltransferase"/>
    <property type="match status" value="1"/>
</dbReference>
<feature type="domain" description="Formyl transferase C-terminal" evidence="6">
    <location>
        <begin position="251"/>
        <end position="321"/>
    </location>
</feature>
<dbReference type="InterPro" id="IPR044135">
    <property type="entry name" value="Met-tRNA-FMT_C"/>
</dbReference>
<evidence type="ECO:0000256" key="1">
    <source>
        <dbReference type="ARBA" id="ARBA00010699"/>
    </source>
</evidence>
<dbReference type="InterPro" id="IPR041711">
    <property type="entry name" value="Met-tRNA-FMT_N"/>
</dbReference>
<sequence length="328" mass="37360">MGRGGSYMKIVFFGTPDYVLPVLDALHKAFKPRSLESPIAAVVTQPPKPIGRKQQLEYSPADNWAHKKKIPIFFDPNDIIKNKIQADIGILASYGRIITKDVIDYFPHGILNIHFSLLPELRGAAPIPATLVMGKKDAGVTIFRLDELLDHGQIVLQFTEDIPPEDTTGTLMVRLFVRSAEVLETLIPAYLQGKIKPHEQDHSKATYTREIKKEDAFIPPEFINATLQGLTFKGKWKIDFIRDFEVEPIPEVVERFVRAMQPWPGTWTEVKIMDNGQWLKRRLKILKSHLSQPTTHNPQLVIDEVQLEGKNPVSWKQFQEGYATTTFE</sequence>
<dbReference type="InterPro" id="IPR002376">
    <property type="entry name" value="Formyl_transf_N"/>
</dbReference>
<dbReference type="Gene3D" id="3.40.50.12230">
    <property type="match status" value="1"/>
</dbReference>
<dbReference type="CDD" id="cd08704">
    <property type="entry name" value="Met_tRNA_FMT_C"/>
    <property type="match status" value="1"/>
</dbReference>
<dbReference type="InterPro" id="IPR036477">
    <property type="entry name" value="Formyl_transf_N_sf"/>
</dbReference>
<dbReference type="Pfam" id="PF00551">
    <property type="entry name" value="Formyl_trans_N"/>
    <property type="match status" value="1"/>
</dbReference>
<evidence type="ECO:0000256" key="4">
    <source>
        <dbReference type="ARBA" id="ARBA00022917"/>
    </source>
</evidence>
<evidence type="ECO:0000259" key="5">
    <source>
        <dbReference type="Pfam" id="PF00551"/>
    </source>
</evidence>
<proteinExistence type="inferred from homology"/>
<dbReference type="SUPFAM" id="SSF50486">
    <property type="entry name" value="FMT C-terminal domain-like"/>
    <property type="match status" value="1"/>
</dbReference>
<dbReference type="AlphaFoldDB" id="A0A0G0PZ94"/>
<organism evidence="7 8">
    <name type="scientific">Candidatus Woesebacteria bacterium GW2011_GWA1_39_8</name>
    <dbReference type="NCBI Taxonomy" id="1618552"/>
    <lineage>
        <taxon>Bacteria</taxon>
        <taxon>Candidatus Woeseibacteriota</taxon>
    </lineage>
</organism>
<dbReference type="EC" id="2.1.2.9" evidence="2"/>
<dbReference type="GO" id="GO:0004479">
    <property type="term" value="F:methionyl-tRNA formyltransferase activity"/>
    <property type="evidence" value="ECO:0007669"/>
    <property type="project" value="UniProtKB-EC"/>
</dbReference>
<dbReference type="PANTHER" id="PTHR11138">
    <property type="entry name" value="METHIONYL-TRNA FORMYLTRANSFERASE"/>
    <property type="match status" value="1"/>
</dbReference>
<protein>
    <recommendedName>
        <fullName evidence="2">methionyl-tRNA formyltransferase</fullName>
        <ecNumber evidence="2">2.1.2.9</ecNumber>
    </recommendedName>
</protein>
<dbReference type="EMBL" id="LBXL01000007">
    <property type="protein sequence ID" value="KKR30426.1"/>
    <property type="molecule type" value="Genomic_DNA"/>
</dbReference>
<dbReference type="InterPro" id="IPR005793">
    <property type="entry name" value="Formyl_trans_C"/>
</dbReference>
<dbReference type="PANTHER" id="PTHR11138:SF5">
    <property type="entry name" value="METHIONYL-TRNA FORMYLTRANSFERASE, MITOCHONDRIAL"/>
    <property type="match status" value="1"/>
</dbReference>
<comment type="similarity">
    <text evidence="1">Belongs to the Fmt family.</text>
</comment>
<dbReference type="CDD" id="cd08646">
    <property type="entry name" value="FMT_core_Met-tRNA-FMT_N"/>
    <property type="match status" value="1"/>
</dbReference>
<name>A0A0G0PZ94_9BACT</name>
<dbReference type="InterPro" id="IPR011034">
    <property type="entry name" value="Formyl_transferase-like_C_sf"/>
</dbReference>
<dbReference type="Proteomes" id="UP000034793">
    <property type="component" value="Unassembled WGS sequence"/>
</dbReference>
<evidence type="ECO:0000259" key="6">
    <source>
        <dbReference type="Pfam" id="PF02911"/>
    </source>
</evidence>
<evidence type="ECO:0000256" key="3">
    <source>
        <dbReference type="ARBA" id="ARBA00022679"/>
    </source>
</evidence>
<evidence type="ECO:0000313" key="8">
    <source>
        <dbReference type="Proteomes" id="UP000034793"/>
    </source>
</evidence>
<keyword evidence="4" id="KW-0648">Protein biosynthesis</keyword>